<accession>A0A7S4RL61</accession>
<evidence type="ECO:0000313" key="2">
    <source>
        <dbReference type="EMBL" id="CAE4617625.1"/>
    </source>
</evidence>
<name>A0A7S4RL61_9DINO</name>
<feature type="transmembrane region" description="Helical" evidence="1">
    <location>
        <begin position="27"/>
        <end position="48"/>
    </location>
</feature>
<evidence type="ECO:0000256" key="1">
    <source>
        <dbReference type="SAM" id="Phobius"/>
    </source>
</evidence>
<reference evidence="2" key="1">
    <citation type="submission" date="2021-01" db="EMBL/GenBank/DDBJ databases">
        <authorList>
            <person name="Corre E."/>
            <person name="Pelletier E."/>
            <person name="Niang G."/>
            <person name="Scheremetjew M."/>
            <person name="Finn R."/>
            <person name="Kale V."/>
            <person name="Holt S."/>
            <person name="Cochrane G."/>
            <person name="Meng A."/>
            <person name="Brown T."/>
            <person name="Cohen L."/>
        </authorList>
    </citation>
    <scope>NUCLEOTIDE SEQUENCE</scope>
    <source>
        <strain evidence="2">CCMP3105</strain>
    </source>
</reference>
<keyword evidence="1" id="KW-0472">Membrane</keyword>
<sequence>MAQAILVQGAPCQHCSTLLPLSAPAAAMQRTVTSVAAVLALLAVSAVGERTSSQLRKKSAFTVNDKVFVDGTLFTEGAAIGDNLGCHEHKGTSTFKVCGCGVKVVAHMLTECQRYKQYDEQVGTCDCSQSACDVKTLTSGYSEPFNWKAASYEITAC</sequence>
<protein>
    <submittedName>
        <fullName evidence="2">Uncharacterized protein</fullName>
    </submittedName>
</protein>
<keyword evidence="1" id="KW-0812">Transmembrane</keyword>
<dbReference type="EMBL" id="HBNR01052650">
    <property type="protein sequence ID" value="CAE4617625.1"/>
    <property type="molecule type" value="Transcribed_RNA"/>
</dbReference>
<dbReference type="AlphaFoldDB" id="A0A7S4RL61"/>
<keyword evidence="1" id="KW-1133">Transmembrane helix</keyword>
<proteinExistence type="predicted"/>
<organism evidence="2">
    <name type="scientific">Alexandrium monilatum</name>
    <dbReference type="NCBI Taxonomy" id="311494"/>
    <lineage>
        <taxon>Eukaryota</taxon>
        <taxon>Sar</taxon>
        <taxon>Alveolata</taxon>
        <taxon>Dinophyceae</taxon>
        <taxon>Gonyaulacales</taxon>
        <taxon>Pyrocystaceae</taxon>
        <taxon>Alexandrium</taxon>
    </lineage>
</organism>
<gene>
    <name evidence="2" type="ORF">AMON00008_LOCUS36956</name>
</gene>